<protein>
    <submittedName>
        <fullName evidence="2">Uncharacterized protein</fullName>
    </submittedName>
</protein>
<feature type="region of interest" description="Disordered" evidence="1">
    <location>
        <begin position="39"/>
        <end position="58"/>
    </location>
</feature>
<organism evidence="2 3">
    <name type="scientific">Nonomuraea cypriaca</name>
    <dbReference type="NCBI Taxonomy" id="1187855"/>
    <lineage>
        <taxon>Bacteria</taxon>
        <taxon>Bacillati</taxon>
        <taxon>Actinomycetota</taxon>
        <taxon>Actinomycetes</taxon>
        <taxon>Streptosporangiales</taxon>
        <taxon>Streptosporangiaceae</taxon>
        <taxon>Nonomuraea</taxon>
    </lineage>
</organism>
<sequence length="58" mass="6721">MNVTYEHYPELHQLIERLRPEQAEEVRNHVLRLVEPQRGGLLGTVDGPDDDLGTWRTA</sequence>
<accession>A0A931AGW1</accession>
<gene>
    <name evidence="2" type="ORF">ITP53_30125</name>
</gene>
<evidence type="ECO:0000313" key="3">
    <source>
        <dbReference type="Proteomes" id="UP000605361"/>
    </source>
</evidence>
<name>A0A931AGW1_9ACTN</name>
<dbReference type="RefSeq" id="WP_195898836.1">
    <property type="nucleotide sequence ID" value="NZ_JADOGI010000105.1"/>
</dbReference>
<dbReference type="Proteomes" id="UP000605361">
    <property type="component" value="Unassembled WGS sequence"/>
</dbReference>
<comment type="caution">
    <text evidence="2">The sequence shown here is derived from an EMBL/GenBank/DDBJ whole genome shotgun (WGS) entry which is preliminary data.</text>
</comment>
<dbReference type="AlphaFoldDB" id="A0A931AGW1"/>
<dbReference type="EMBL" id="JADOGI010000105">
    <property type="protein sequence ID" value="MBF8189910.1"/>
    <property type="molecule type" value="Genomic_DNA"/>
</dbReference>
<evidence type="ECO:0000256" key="1">
    <source>
        <dbReference type="SAM" id="MobiDB-lite"/>
    </source>
</evidence>
<evidence type="ECO:0000313" key="2">
    <source>
        <dbReference type="EMBL" id="MBF8189910.1"/>
    </source>
</evidence>
<reference evidence="2" key="1">
    <citation type="submission" date="2020-11" db="EMBL/GenBank/DDBJ databases">
        <title>Whole-genome analyses of Nonomuraea sp. K274.</title>
        <authorList>
            <person name="Veyisoglu A."/>
        </authorList>
    </citation>
    <scope>NUCLEOTIDE SEQUENCE</scope>
    <source>
        <strain evidence="2">K274</strain>
    </source>
</reference>
<keyword evidence="3" id="KW-1185">Reference proteome</keyword>
<proteinExistence type="predicted"/>